<name>A0A1E1MDH1_RHYSE</name>
<keyword evidence="3" id="KW-1185">Reference proteome</keyword>
<reference evidence="3" key="1">
    <citation type="submission" date="2016-03" db="EMBL/GenBank/DDBJ databases">
        <authorList>
            <person name="Guldener U."/>
        </authorList>
    </citation>
    <scope>NUCLEOTIDE SEQUENCE [LARGE SCALE GENOMIC DNA]</scope>
</reference>
<feature type="region of interest" description="Disordered" evidence="1">
    <location>
        <begin position="51"/>
        <end position="90"/>
    </location>
</feature>
<gene>
    <name evidence="2" type="ORF">RSE6_07647</name>
</gene>
<evidence type="ECO:0000313" key="3">
    <source>
        <dbReference type="Proteomes" id="UP000177625"/>
    </source>
</evidence>
<organism evidence="2 3">
    <name type="scientific">Rhynchosporium secalis</name>
    <name type="common">Barley scald fungus</name>
    <dbReference type="NCBI Taxonomy" id="38038"/>
    <lineage>
        <taxon>Eukaryota</taxon>
        <taxon>Fungi</taxon>
        <taxon>Dikarya</taxon>
        <taxon>Ascomycota</taxon>
        <taxon>Pezizomycotina</taxon>
        <taxon>Leotiomycetes</taxon>
        <taxon>Helotiales</taxon>
        <taxon>Ploettnerulaceae</taxon>
        <taxon>Rhynchosporium</taxon>
    </lineage>
</organism>
<evidence type="ECO:0000256" key="1">
    <source>
        <dbReference type="SAM" id="MobiDB-lite"/>
    </source>
</evidence>
<dbReference type="EMBL" id="FJVC01000275">
    <property type="protein sequence ID" value="CZT47118.1"/>
    <property type="molecule type" value="Genomic_DNA"/>
</dbReference>
<feature type="compositionally biased region" description="Basic and acidic residues" evidence="1">
    <location>
        <begin position="52"/>
        <end position="90"/>
    </location>
</feature>
<accession>A0A1E1MDH1</accession>
<dbReference type="AlphaFoldDB" id="A0A1E1MDH1"/>
<sequence length="175" mass="20730">MCWGVYDEFTCGHTSYSHERNCRNPRHCGNWVVTNEPTYRDCDACVARKAREKKEMEEREKKEREEREKREREEREKREREERKKREREERERYAGLFINGSDEIFESSSPVISKVTIISSNRSMETKKSSLVVERALGSMKLSHPHFIKGWGTEDKPADGDRWVCVQLKAEAGR</sequence>
<dbReference type="Proteomes" id="UP000177625">
    <property type="component" value="Unassembled WGS sequence"/>
</dbReference>
<evidence type="ECO:0000313" key="2">
    <source>
        <dbReference type="EMBL" id="CZT47118.1"/>
    </source>
</evidence>
<proteinExistence type="predicted"/>
<protein>
    <submittedName>
        <fullName evidence="2">Uncharacterized protein</fullName>
    </submittedName>
</protein>